<dbReference type="AlphaFoldDB" id="A0A7Y0Q1U1"/>
<dbReference type="Pfam" id="PF00171">
    <property type="entry name" value="Aldedh"/>
    <property type="match status" value="2"/>
</dbReference>
<dbReference type="EMBL" id="JABBVZ010000023">
    <property type="protein sequence ID" value="NMP22458.1"/>
    <property type="molecule type" value="Genomic_DNA"/>
</dbReference>
<comment type="caution">
    <text evidence="3">The sequence shown here is derived from an EMBL/GenBank/DDBJ whole genome shotgun (WGS) entry which is preliminary data.</text>
</comment>
<dbReference type="InterPro" id="IPR015590">
    <property type="entry name" value="Aldehyde_DH_dom"/>
</dbReference>
<dbReference type="InterPro" id="IPR016163">
    <property type="entry name" value="Ald_DH_C"/>
</dbReference>
<dbReference type="RefSeq" id="WP_169098784.1">
    <property type="nucleotide sequence ID" value="NZ_JABBVZ010000023.1"/>
</dbReference>
<evidence type="ECO:0000259" key="2">
    <source>
        <dbReference type="Pfam" id="PF00171"/>
    </source>
</evidence>
<dbReference type="PANTHER" id="PTHR11699">
    <property type="entry name" value="ALDEHYDE DEHYDROGENASE-RELATED"/>
    <property type="match status" value="1"/>
</dbReference>
<dbReference type="Proteomes" id="UP000533476">
    <property type="component" value="Unassembled WGS sequence"/>
</dbReference>
<keyword evidence="1" id="KW-0560">Oxidoreductase</keyword>
<organism evidence="3 4">
    <name type="scientific">Sulfobacillus harzensis</name>
    <dbReference type="NCBI Taxonomy" id="2729629"/>
    <lineage>
        <taxon>Bacteria</taxon>
        <taxon>Bacillati</taxon>
        <taxon>Bacillota</taxon>
        <taxon>Clostridia</taxon>
        <taxon>Eubacteriales</taxon>
        <taxon>Clostridiales Family XVII. Incertae Sedis</taxon>
        <taxon>Sulfobacillus</taxon>
    </lineage>
</organism>
<dbReference type="Gene3D" id="3.40.309.10">
    <property type="entry name" value="Aldehyde Dehydrogenase, Chain A, domain 2"/>
    <property type="match status" value="1"/>
</dbReference>
<dbReference type="GO" id="GO:0016620">
    <property type="term" value="F:oxidoreductase activity, acting on the aldehyde or oxo group of donors, NAD or NADP as acceptor"/>
    <property type="evidence" value="ECO:0007669"/>
    <property type="project" value="InterPro"/>
</dbReference>
<accession>A0A7Y0Q1U1</accession>
<dbReference type="SUPFAM" id="SSF53720">
    <property type="entry name" value="ALDH-like"/>
    <property type="match status" value="1"/>
</dbReference>
<keyword evidence="4" id="KW-1185">Reference proteome</keyword>
<dbReference type="InterPro" id="IPR016161">
    <property type="entry name" value="Ald_DH/histidinol_DH"/>
</dbReference>
<dbReference type="InterPro" id="IPR016162">
    <property type="entry name" value="Ald_DH_N"/>
</dbReference>
<reference evidence="3 4" key="1">
    <citation type="submission" date="2020-04" db="EMBL/GenBank/DDBJ databases">
        <authorList>
            <person name="Zhang R."/>
            <person name="Schippers A."/>
        </authorList>
    </citation>
    <scope>NUCLEOTIDE SEQUENCE [LARGE SCALE GENOMIC DNA]</scope>
    <source>
        <strain evidence="3 4">DSM 109850</strain>
    </source>
</reference>
<dbReference type="Gene3D" id="3.40.605.10">
    <property type="entry name" value="Aldehyde Dehydrogenase, Chain A, domain 1"/>
    <property type="match status" value="1"/>
</dbReference>
<proteinExistence type="predicted"/>
<name>A0A7Y0Q1U1_9FIRM</name>
<feature type="domain" description="Aldehyde dehydrogenase" evidence="2">
    <location>
        <begin position="220"/>
        <end position="414"/>
    </location>
</feature>
<sequence length="459" mass="49164">MERWGAWIEGSGVSGNFWSPIVNPATEEVEAEVADLTAADVDRAIAIARRAGRDWRARDVKERHALLMRWVEHLASQAEDLAQLECRQTGQPISLARQSIAAGIRLLQQCASAVQPEVSPGLLRRRPREVAAAALPGRYPFLEAIYYAAPALAAGSAVVLKPASHAPLTPLRLAAVASLAGIPGGALNLLSGPDSVVMARLSEHVSADLVVYPAGPRAFGKGAMLVFADADCDAAVEGAINAAFVNGGQDLLGASRIFVEDALFGPFMDQLVGLADQLLVGAPTSAEAEIGPLASRRHREELVQQVMECVEMGAQTALGGQRYSRRQFPQGYYYPPTVLFHTDISWPIVERGVFGPVVTVMSFSGLDQALGLLGQLETPAAVSVWTRDGKRLGAIASAVPAPLVTLNRHLTSVPAARLLASDASLGRAHLDRFRPWQAVGDGEREGSEQEWRIFTRREL</sequence>
<evidence type="ECO:0000256" key="1">
    <source>
        <dbReference type="ARBA" id="ARBA00023002"/>
    </source>
</evidence>
<evidence type="ECO:0000313" key="3">
    <source>
        <dbReference type="EMBL" id="NMP22458.1"/>
    </source>
</evidence>
<gene>
    <name evidence="3" type="ORF">HIJ39_08845</name>
</gene>
<evidence type="ECO:0000313" key="4">
    <source>
        <dbReference type="Proteomes" id="UP000533476"/>
    </source>
</evidence>
<feature type="domain" description="Aldehyde dehydrogenase" evidence="2">
    <location>
        <begin position="20"/>
        <end position="210"/>
    </location>
</feature>
<protein>
    <submittedName>
        <fullName evidence="3">Aldehyde dehydrogenase</fullName>
    </submittedName>
</protein>